<reference evidence="3" key="1">
    <citation type="journal article" date="2022" name="Biol. Control">
        <title>In silico genomic analysis of Rhodopseudomonas palustris strains revealed potential biocontrol agents and crop yield enhancers.</title>
        <authorList>
            <person name="Surachat K."/>
            <person name="Kantachote D."/>
            <person name="Deachamag P."/>
            <person name="Wonglapsuwan M."/>
        </authorList>
    </citation>
    <scope>NUCLEOTIDE SEQUENCE</scope>
    <source>
        <strain evidence="3">TLS06</strain>
    </source>
</reference>
<keyword evidence="1" id="KW-1133">Transmembrane helix</keyword>
<dbReference type="AlphaFoldDB" id="A0AAX3DVC9"/>
<dbReference type="Proteomes" id="UP001163166">
    <property type="component" value="Chromosome"/>
</dbReference>
<dbReference type="Pfam" id="PF07811">
    <property type="entry name" value="TadE"/>
    <property type="match status" value="1"/>
</dbReference>
<protein>
    <submittedName>
        <fullName evidence="3">Pilus assembly protein</fullName>
    </submittedName>
</protein>
<gene>
    <name evidence="3" type="ORF">KQX62_18470</name>
</gene>
<evidence type="ECO:0000256" key="1">
    <source>
        <dbReference type="SAM" id="Phobius"/>
    </source>
</evidence>
<name>A0AAX3DVC9_RHOPL</name>
<feature type="domain" description="TadE-like" evidence="2">
    <location>
        <begin position="26"/>
        <end position="64"/>
    </location>
</feature>
<sequence length="208" mass="22654">MHPSFQRLLLVRSFVLMRRLQRDRRGVAAIEFAIIVPVMLVMFLATVEVTSGIAVDRKVTLVARTLSDLVSQSTSVTDNDLKNVFAASYGVLTPYSATPVKATITEVFVNKNQVATVQWSKTGTVTQSGSSATATVTNSTRQAGDAITIPDGLKVANTYLIFSEVSYQYQPTVAYFIPQAGISLTDQSYTRPRQSLCVLYGTTVCPTN</sequence>
<dbReference type="InterPro" id="IPR012495">
    <property type="entry name" value="TadE-like_dom"/>
</dbReference>
<keyword evidence="1" id="KW-0472">Membrane</keyword>
<accession>A0AAX3DVC9</accession>
<keyword evidence="1" id="KW-0812">Transmembrane</keyword>
<evidence type="ECO:0000259" key="2">
    <source>
        <dbReference type="Pfam" id="PF07811"/>
    </source>
</evidence>
<dbReference type="EMBL" id="CP076676">
    <property type="protein sequence ID" value="UYO38684.1"/>
    <property type="molecule type" value="Genomic_DNA"/>
</dbReference>
<organism evidence="3 4">
    <name type="scientific">Rhodopseudomonas palustris</name>
    <dbReference type="NCBI Taxonomy" id="1076"/>
    <lineage>
        <taxon>Bacteria</taxon>
        <taxon>Pseudomonadati</taxon>
        <taxon>Pseudomonadota</taxon>
        <taxon>Alphaproteobacteria</taxon>
        <taxon>Hyphomicrobiales</taxon>
        <taxon>Nitrobacteraceae</taxon>
        <taxon>Rhodopseudomonas</taxon>
    </lineage>
</organism>
<proteinExistence type="predicted"/>
<evidence type="ECO:0000313" key="4">
    <source>
        <dbReference type="Proteomes" id="UP001163166"/>
    </source>
</evidence>
<dbReference type="RefSeq" id="WP_264074225.1">
    <property type="nucleotide sequence ID" value="NZ_CP076676.1"/>
</dbReference>
<evidence type="ECO:0000313" key="3">
    <source>
        <dbReference type="EMBL" id="UYO38684.1"/>
    </source>
</evidence>
<feature type="transmembrane region" description="Helical" evidence="1">
    <location>
        <begin position="27"/>
        <end position="47"/>
    </location>
</feature>